<proteinExistence type="predicted"/>
<sequence>MFELIGLGVAAIVGIFGHIKSRKFVGQRLRFTSVIEKPGIGLVAGVIATILASPIVAVLPIIGTGTAVAFGAGVGTGVVLGSRDAKKPLLGD</sequence>
<name>A0A381VIQ9_9ZZZZ</name>
<evidence type="ECO:0000313" key="2">
    <source>
        <dbReference type="EMBL" id="SVA39678.1"/>
    </source>
</evidence>
<dbReference type="EMBL" id="UINC01008830">
    <property type="protein sequence ID" value="SVA39678.1"/>
    <property type="molecule type" value="Genomic_DNA"/>
</dbReference>
<keyword evidence="1" id="KW-1133">Transmembrane helix</keyword>
<evidence type="ECO:0000256" key="1">
    <source>
        <dbReference type="SAM" id="Phobius"/>
    </source>
</evidence>
<keyword evidence="1" id="KW-0472">Membrane</keyword>
<accession>A0A381VIQ9</accession>
<dbReference type="AlphaFoldDB" id="A0A381VIQ9"/>
<feature type="transmembrane region" description="Helical" evidence="1">
    <location>
        <begin position="41"/>
        <end position="62"/>
    </location>
</feature>
<gene>
    <name evidence="2" type="ORF">METZ01_LOCUS92532</name>
</gene>
<reference evidence="2" key="1">
    <citation type="submission" date="2018-05" db="EMBL/GenBank/DDBJ databases">
        <authorList>
            <person name="Lanie J.A."/>
            <person name="Ng W.-L."/>
            <person name="Kazmierczak K.M."/>
            <person name="Andrzejewski T.M."/>
            <person name="Davidsen T.M."/>
            <person name="Wayne K.J."/>
            <person name="Tettelin H."/>
            <person name="Glass J.I."/>
            <person name="Rusch D."/>
            <person name="Podicherti R."/>
            <person name="Tsui H.-C.T."/>
            <person name="Winkler M.E."/>
        </authorList>
    </citation>
    <scope>NUCLEOTIDE SEQUENCE</scope>
</reference>
<organism evidence="2">
    <name type="scientific">marine metagenome</name>
    <dbReference type="NCBI Taxonomy" id="408172"/>
    <lineage>
        <taxon>unclassified sequences</taxon>
        <taxon>metagenomes</taxon>
        <taxon>ecological metagenomes</taxon>
    </lineage>
</organism>
<protein>
    <submittedName>
        <fullName evidence="2">Uncharacterized protein</fullName>
    </submittedName>
</protein>
<keyword evidence="1" id="KW-0812">Transmembrane</keyword>